<accession>A0A370DMC5</accession>
<dbReference type="Proteomes" id="UP000254771">
    <property type="component" value="Unassembled WGS sequence"/>
</dbReference>
<dbReference type="EMBL" id="QFXE01000013">
    <property type="protein sequence ID" value="RDH85467.1"/>
    <property type="molecule type" value="Genomic_DNA"/>
</dbReference>
<proteinExistence type="predicted"/>
<sequence length="101" mass="11391">MKESLTIRRDPNRAEALDYAQLRQSGLEHIEALSHDLWTDYNAHDPGITILELLCYAITDLSYRTRLPMADLLAVPADADAETQRRHQALQHALCTGDPAH</sequence>
<comment type="caution">
    <text evidence="1">The sequence shown here is derived from an EMBL/GenBank/DDBJ whole genome shotgun (WGS) entry which is preliminary data.</text>
</comment>
<reference evidence="1 2" key="1">
    <citation type="journal article" date="2018" name="ISME J.">
        <title>Endosymbiont genomes yield clues of tubeworm success.</title>
        <authorList>
            <person name="Li Y."/>
            <person name="Liles M.R."/>
            <person name="Halanych K.M."/>
        </authorList>
    </citation>
    <scope>NUCLEOTIDE SEQUENCE [LARGE SCALE GENOMIC DNA]</scope>
    <source>
        <strain evidence="1">A1462</strain>
    </source>
</reference>
<organism evidence="1 2">
    <name type="scientific">endosymbiont of Escarpia spicata</name>
    <dbReference type="NCBI Taxonomy" id="2200908"/>
    <lineage>
        <taxon>Bacteria</taxon>
        <taxon>Pseudomonadati</taxon>
        <taxon>Pseudomonadota</taxon>
        <taxon>Gammaproteobacteria</taxon>
        <taxon>sulfur-oxidizing symbionts</taxon>
    </lineage>
</organism>
<keyword evidence="2" id="KW-1185">Reference proteome</keyword>
<evidence type="ECO:0000313" key="1">
    <source>
        <dbReference type="EMBL" id="RDH85467.1"/>
    </source>
</evidence>
<gene>
    <name evidence="1" type="ORF">DIZ78_11025</name>
</gene>
<dbReference type="AlphaFoldDB" id="A0A370DMC5"/>
<evidence type="ECO:0000313" key="2">
    <source>
        <dbReference type="Proteomes" id="UP000254771"/>
    </source>
</evidence>
<protein>
    <submittedName>
        <fullName evidence="1">Uncharacterized protein</fullName>
    </submittedName>
</protein>
<name>A0A370DMC5_9GAMM</name>